<evidence type="ECO:0000259" key="2">
    <source>
        <dbReference type="PROSITE" id="PS50144"/>
    </source>
</evidence>
<evidence type="ECO:0000256" key="1">
    <source>
        <dbReference type="SAM" id="MobiDB-lite"/>
    </source>
</evidence>
<dbReference type="InterPro" id="IPR002083">
    <property type="entry name" value="MATH/TRAF_dom"/>
</dbReference>
<proteinExistence type="predicted"/>
<feature type="compositionally biased region" description="Basic and acidic residues" evidence="1">
    <location>
        <begin position="701"/>
        <end position="736"/>
    </location>
</feature>
<feature type="compositionally biased region" description="Acidic residues" evidence="1">
    <location>
        <begin position="617"/>
        <end position="626"/>
    </location>
</feature>
<dbReference type="SMART" id="SM00061">
    <property type="entry name" value="MATH"/>
    <property type="match status" value="2"/>
</dbReference>
<feature type="compositionally biased region" description="Basic and acidic residues" evidence="1">
    <location>
        <begin position="590"/>
        <end position="602"/>
    </location>
</feature>
<keyword evidence="4" id="KW-1185">Reference proteome</keyword>
<sequence>MVAKRLCEFVVVVAIVVDSGNVSKFRSVEEGVFKWEMAGTVSEESGVGRSTEGFSSGQRCQSGEALAEWRSSEQVENGTPSTSPPDWETDDDNDGGPKPSELYGKYTWRIEKFSEINKRELRSNQFEVGGYKWYILIYPQGCDVCHHLSLFLCVANHDKLLPGWSHFAQFTIAVVNKDPKKSKYSGPKPSELYGKYTWRIEKFSEINKRELRSNQFEVGGYKWYILIYPQGCDVCHHLSLFLCVANHDKLLPGWSHFAQFTIAVVNKDPKKSKYSDTLHRFWKKEHDWGWKKFMELTKMSDGFIDADTLIIKAQVQVIRCSGWDGSQGPGCVGQSGQISVHGGLRGQENNGWPCSSVVVSESSHLTHYSGERADRPFRCLDCQYRRELVRVYLTNVEQICRRFVEERRSKLGKLIDDKARWSRLKLLEAEEMPAPIVRVDKDVFVLVDDVLLLLERAAMDLLPPKDEKGPQNRTKDGNSGEDFNKDSIERDERRLTELGRRTVEIFVLAHIFSNKIEVAYQEAVALKKQEELIREEEAAGLAESEQKAKRGATEKEKKSKKNKAKQKRNNRKGKEKGREERSNLVVQDNHLQEDPNDEKQDSIMEDVQPMVEKPDILDDVSDESDSVDGVPEVLQPDSDDRDASPNQRGKATYDGSSWANEMDNQPSGPAEDAGDLNDVSASCKAGESESESVLSLQNRIKSREQHVVKKEEEILLQKKLSTKEQVDVERPSKDKMSAVPSSPRSPPKNPASTVRSKMDNHSNAVVDSVTLGKTFSGGTQQTDKSAPMVTSSQTSRSKPEIQKAASPKPTEKAVAQQVPMMSRPSSAPLVPGPRPTAPVVSMVQTTPLLARSVSAAGRLGPESSQVTHSYVTQSYRNAIVGNPVASSTGGFTQINSQSSGVNQSSAFSQSATFASAPMFLPQSSERVDPTSVKSGIPYGMVMRDVLQNGPHWMETSQREASRNMHYDPSSLMNDVQNLNLYKPLHSGSREQLSTQFPACTSGRQTQGVLADFPHLDIINDLLDDEHGVGKAASGSPFFQSLSNGPQLLNRQFTFPGDVGSSSSSCRFERTYSMHDDGFQQGYHPPGSQFDSMRDFIPQASALPYVNGQVDGLIPNQWQVAGSDLSLLGMRSMEGDGYSYYNPDYSNMACGVNGYTVFRPSNGQ</sequence>
<feature type="region of interest" description="Disordered" evidence="1">
    <location>
        <begin position="68"/>
        <end position="102"/>
    </location>
</feature>
<feature type="compositionally biased region" description="Polar residues" evidence="1">
    <location>
        <begin position="644"/>
        <end position="667"/>
    </location>
</feature>
<dbReference type="Pfam" id="PF22486">
    <property type="entry name" value="MATH_2"/>
    <property type="match status" value="2"/>
</dbReference>
<feature type="domain" description="MATH" evidence="2">
    <location>
        <begin position="103"/>
        <end position="176"/>
    </location>
</feature>
<feature type="domain" description="MATH" evidence="2">
    <location>
        <begin position="193"/>
        <end position="315"/>
    </location>
</feature>
<evidence type="ECO:0000313" key="4">
    <source>
        <dbReference type="Proteomes" id="UP000237347"/>
    </source>
</evidence>
<dbReference type="Gene3D" id="2.60.210.10">
    <property type="entry name" value="Apoptosis, Tumor Necrosis Factor Receptor Associated Protein 2, Chain A"/>
    <property type="match status" value="2"/>
</dbReference>
<gene>
    <name evidence="3" type="primary">TRAF1A</name>
    <name evidence="3" type="ORF">CFP56_039502</name>
</gene>
<dbReference type="PANTHER" id="PTHR47477">
    <property type="entry name" value="TNF RECEPTOR-ASSOCIATED FACTOR HOMOLOG 1A"/>
    <property type="match status" value="1"/>
</dbReference>
<feature type="compositionally biased region" description="Polar residues" evidence="1">
    <location>
        <begin position="72"/>
        <end position="81"/>
    </location>
</feature>
<comment type="caution">
    <text evidence="3">The sequence shown here is derived from an EMBL/GenBank/DDBJ whole genome shotgun (WGS) entry which is preliminary data.</text>
</comment>
<dbReference type="PANTHER" id="PTHR47477:SF8">
    <property type="entry name" value="TNF RECEPTOR-ASSOCIATED FACTOR HOMOLOG 1A"/>
    <property type="match status" value="1"/>
</dbReference>
<accession>A0AAW0IZI6</accession>
<dbReference type="InterPro" id="IPR008974">
    <property type="entry name" value="TRAF-like"/>
</dbReference>
<feature type="compositionally biased region" description="Basic residues" evidence="1">
    <location>
        <begin position="558"/>
        <end position="575"/>
    </location>
</feature>
<name>A0AAW0IZI6_QUESU</name>
<dbReference type="PROSITE" id="PS50144">
    <property type="entry name" value="MATH"/>
    <property type="match status" value="2"/>
</dbReference>
<evidence type="ECO:0000313" key="3">
    <source>
        <dbReference type="EMBL" id="KAK7819855.1"/>
    </source>
</evidence>
<organism evidence="3 4">
    <name type="scientific">Quercus suber</name>
    <name type="common">Cork oak</name>
    <dbReference type="NCBI Taxonomy" id="58331"/>
    <lineage>
        <taxon>Eukaryota</taxon>
        <taxon>Viridiplantae</taxon>
        <taxon>Streptophyta</taxon>
        <taxon>Embryophyta</taxon>
        <taxon>Tracheophyta</taxon>
        <taxon>Spermatophyta</taxon>
        <taxon>Magnoliopsida</taxon>
        <taxon>eudicotyledons</taxon>
        <taxon>Gunneridae</taxon>
        <taxon>Pentapetalae</taxon>
        <taxon>rosids</taxon>
        <taxon>fabids</taxon>
        <taxon>Fagales</taxon>
        <taxon>Fagaceae</taxon>
        <taxon>Quercus</taxon>
    </lineage>
</organism>
<feature type="region of interest" description="Disordered" evidence="1">
    <location>
        <begin position="463"/>
        <end position="488"/>
    </location>
</feature>
<dbReference type="CDD" id="cd00121">
    <property type="entry name" value="MATH"/>
    <property type="match status" value="1"/>
</dbReference>
<reference evidence="3 4" key="1">
    <citation type="journal article" date="2018" name="Sci. Data">
        <title>The draft genome sequence of cork oak.</title>
        <authorList>
            <person name="Ramos A.M."/>
            <person name="Usie A."/>
            <person name="Barbosa P."/>
            <person name="Barros P.M."/>
            <person name="Capote T."/>
            <person name="Chaves I."/>
            <person name="Simoes F."/>
            <person name="Abreu I."/>
            <person name="Carrasquinho I."/>
            <person name="Faro C."/>
            <person name="Guimaraes J.B."/>
            <person name="Mendonca D."/>
            <person name="Nobrega F."/>
            <person name="Rodrigues L."/>
            <person name="Saibo N.J.M."/>
            <person name="Varela M.C."/>
            <person name="Egas C."/>
            <person name="Matos J."/>
            <person name="Miguel C.M."/>
            <person name="Oliveira M.M."/>
            <person name="Ricardo C.P."/>
            <person name="Goncalves S."/>
        </authorList>
    </citation>
    <scope>NUCLEOTIDE SEQUENCE [LARGE SCALE GENOMIC DNA]</scope>
    <source>
        <strain evidence="4">cv. HL8</strain>
    </source>
</reference>
<dbReference type="AlphaFoldDB" id="A0AAW0IZI6"/>
<feature type="region of interest" description="Disordered" evidence="1">
    <location>
        <begin position="538"/>
        <end position="813"/>
    </location>
</feature>
<dbReference type="Proteomes" id="UP000237347">
    <property type="component" value="Unassembled WGS sequence"/>
</dbReference>
<feature type="compositionally biased region" description="Basic and acidic residues" evidence="1">
    <location>
        <begin position="544"/>
        <end position="557"/>
    </location>
</feature>
<feature type="compositionally biased region" description="Polar residues" evidence="1">
    <location>
        <begin position="750"/>
        <end position="796"/>
    </location>
</feature>
<dbReference type="EMBL" id="PKMF04000762">
    <property type="protein sequence ID" value="KAK7819855.1"/>
    <property type="molecule type" value="Genomic_DNA"/>
</dbReference>
<protein>
    <submittedName>
        <fullName evidence="3">Tnf receptor-associated factor like protein 1a</fullName>
    </submittedName>
</protein>
<dbReference type="InterPro" id="IPR055327">
    <property type="entry name" value="TRAF1A/B"/>
</dbReference>
<dbReference type="SUPFAM" id="SSF49599">
    <property type="entry name" value="TRAF domain-like"/>
    <property type="match status" value="2"/>
</dbReference>
<keyword evidence="3" id="KW-0675">Receptor</keyword>